<keyword evidence="10" id="KW-1185">Reference proteome</keyword>
<reference evidence="9 10" key="1">
    <citation type="submission" date="2016-11" db="EMBL/GenBank/DDBJ databases">
        <authorList>
            <person name="Jaros S."/>
            <person name="Januszkiewicz K."/>
            <person name="Wedrychowicz H."/>
        </authorList>
    </citation>
    <scope>NUCLEOTIDE SEQUENCE [LARGE SCALE GENOMIC DNA]</scope>
    <source>
        <strain evidence="9 10">DSM 3090</strain>
    </source>
</reference>
<dbReference type="CDD" id="cd06550">
    <property type="entry name" value="TM_ABC_iron-siderophores_like"/>
    <property type="match status" value="1"/>
</dbReference>
<feature type="transmembrane region" description="Helical" evidence="8">
    <location>
        <begin position="97"/>
        <end position="121"/>
    </location>
</feature>
<dbReference type="InterPro" id="IPR037294">
    <property type="entry name" value="ABC_BtuC-like"/>
</dbReference>
<keyword evidence="6 8" id="KW-1133">Transmembrane helix</keyword>
<evidence type="ECO:0000313" key="9">
    <source>
        <dbReference type="EMBL" id="SHJ60127.1"/>
    </source>
</evidence>
<feature type="transmembrane region" description="Helical" evidence="8">
    <location>
        <begin position="242"/>
        <end position="268"/>
    </location>
</feature>
<dbReference type="GO" id="GO:0022857">
    <property type="term" value="F:transmembrane transporter activity"/>
    <property type="evidence" value="ECO:0007669"/>
    <property type="project" value="InterPro"/>
</dbReference>
<name>A0A1M6KMJ6_9CLOT</name>
<feature type="transmembrane region" description="Helical" evidence="8">
    <location>
        <begin position="288"/>
        <end position="307"/>
    </location>
</feature>
<comment type="similarity">
    <text evidence="2">Belongs to the binding-protein-dependent transport system permease family. FecCD subfamily.</text>
</comment>
<feature type="transmembrane region" description="Helical" evidence="8">
    <location>
        <begin position="319"/>
        <end position="336"/>
    </location>
</feature>
<accession>A0A1M6KMJ6</accession>
<dbReference type="InterPro" id="IPR000522">
    <property type="entry name" value="ABC_transptr_permease_BtuC"/>
</dbReference>
<evidence type="ECO:0000256" key="8">
    <source>
        <dbReference type="SAM" id="Phobius"/>
    </source>
</evidence>
<keyword evidence="7 8" id="KW-0472">Membrane</keyword>
<evidence type="ECO:0000256" key="3">
    <source>
        <dbReference type="ARBA" id="ARBA00022448"/>
    </source>
</evidence>
<dbReference type="GO" id="GO:0005886">
    <property type="term" value="C:plasma membrane"/>
    <property type="evidence" value="ECO:0007669"/>
    <property type="project" value="UniProtKB-SubCell"/>
</dbReference>
<sequence length="342" mass="36378">MDFIQKSKIRVTLTFVMLTLVLIASFILCIAMGSVRIGAREVVHTLLEGAGGDSTYNTIIWSIRFPRAIASIIGGCSLAAAGLLLQIFFKNPIVEPYVLGVSSGATLFVALVMLGGFSLGITSMSSFAMFLGAFCGSLVVMVIVILFASRVKNVVTLLVIGMMTGYICSGVTSILTVFADKEKIKGFSIWTMGSFGGFTWEQVKVLCIIAIPALLLSMFLVKPLNAFLLGEEYAKSMGINIKLFRISVVTIASLLAAAVTAFAGPVGFIGLAVPQIARLTFRTADNKILVPGTMLLGGIVTCLCDLISRTVLSPMELPISSITAFIGAPVVIVLILRRKTTL</sequence>
<feature type="transmembrane region" description="Helical" evidence="8">
    <location>
        <begin position="199"/>
        <end position="221"/>
    </location>
</feature>
<organism evidence="9 10">
    <name type="scientific">Hathewaya proteolytica DSM 3090</name>
    <dbReference type="NCBI Taxonomy" id="1121331"/>
    <lineage>
        <taxon>Bacteria</taxon>
        <taxon>Bacillati</taxon>
        <taxon>Bacillota</taxon>
        <taxon>Clostridia</taxon>
        <taxon>Eubacteriales</taxon>
        <taxon>Clostridiaceae</taxon>
        <taxon>Hathewaya</taxon>
    </lineage>
</organism>
<dbReference type="Proteomes" id="UP000183952">
    <property type="component" value="Unassembled WGS sequence"/>
</dbReference>
<evidence type="ECO:0000256" key="6">
    <source>
        <dbReference type="ARBA" id="ARBA00022989"/>
    </source>
</evidence>
<evidence type="ECO:0000256" key="5">
    <source>
        <dbReference type="ARBA" id="ARBA00022692"/>
    </source>
</evidence>
<dbReference type="OrthoDB" id="9792889at2"/>
<protein>
    <submittedName>
        <fullName evidence="9">Iron complex transport system permease protein</fullName>
    </submittedName>
</protein>
<dbReference type="Gene3D" id="1.10.3470.10">
    <property type="entry name" value="ABC transporter involved in vitamin B12 uptake, BtuC"/>
    <property type="match status" value="1"/>
</dbReference>
<comment type="subcellular location">
    <subcellularLocation>
        <location evidence="1">Cell membrane</location>
        <topology evidence="1">Multi-pass membrane protein</topology>
    </subcellularLocation>
</comment>
<dbReference type="PANTHER" id="PTHR30472:SF41">
    <property type="entry name" value="TRANSPORT SYSTEM PERMEASE PROTEIN"/>
    <property type="match status" value="1"/>
</dbReference>
<dbReference type="GO" id="GO:0033214">
    <property type="term" value="P:siderophore-iron import into cell"/>
    <property type="evidence" value="ECO:0007669"/>
    <property type="project" value="TreeGrafter"/>
</dbReference>
<dbReference type="EMBL" id="FRAD01000004">
    <property type="protein sequence ID" value="SHJ60127.1"/>
    <property type="molecule type" value="Genomic_DNA"/>
</dbReference>
<proteinExistence type="inferred from homology"/>
<dbReference type="Pfam" id="PF01032">
    <property type="entry name" value="FecCD"/>
    <property type="match status" value="1"/>
</dbReference>
<evidence type="ECO:0000256" key="2">
    <source>
        <dbReference type="ARBA" id="ARBA00007935"/>
    </source>
</evidence>
<dbReference type="AlphaFoldDB" id="A0A1M6KMJ6"/>
<keyword evidence="4" id="KW-1003">Cell membrane</keyword>
<gene>
    <name evidence="9" type="ORF">SAMN02745248_00526</name>
</gene>
<dbReference type="RefSeq" id="WP_072901986.1">
    <property type="nucleotide sequence ID" value="NZ_FRAD01000004.1"/>
</dbReference>
<evidence type="ECO:0000256" key="1">
    <source>
        <dbReference type="ARBA" id="ARBA00004651"/>
    </source>
</evidence>
<evidence type="ECO:0000313" key="10">
    <source>
        <dbReference type="Proteomes" id="UP000183952"/>
    </source>
</evidence>
<dbReference type="SUPFAM" id="SSF81345">
    <property type="entry name" value="ABC transporter involved in vitamin B12 uptake, BtuC"/>
    <property type="match status" value="1"/>
</dbReference>
<keyword evidence="5 8" id="KW-0812">Transmembrane</keyword>
<feature type="transmembrane region" description="Helical" evidence="8">
    <location>
        <begin position="12"/>
        <end position="39"/>
    </location>
</feature>
<evidence type="ECO:0000256" key="4">
    <source>
        <dbReference type="ARBA" id="ARBA00022475"/>
    </source>
</evidence>
<evidence type="ECO:0000256" key="7">
    <source>
        <dbReference type="ARBA" id="ARBA00023136"/>
    </source>
</evidence>
<keyword evidence="3" id="KW-0813">Transport</keyword>
<feature type="transmembrane region" description="Helical" evidence="8">
    <location>
        <begin position="127"/>
        <end position="148"/>
    </location>
</feature>
<dbReference type="PANTHER" id="PTHR30472">
    <property type="entry name" value="FERRIC ENTEROBACTIN TRANSPORT SYSTEM PERMEASE PROTEIN"/>
    <property type="match status" value="1"/>
</dbReference>
<dbReference type="STRING" id="1121331.SAMN02745248_00526"/>
<feature type="transmembrane region" description="Helical" evidence="8">
    <location>
        <begin position="59"/>
        <end position="85"/>
    </location>
</feature>
<feature type="transmembrane region" description="Helical" evidence="8">
    <location>
        <begin position="155"/>
        <end position="179"/>
    </location>
</feature>